<dbReference type="RefSeq" id="WP_281899582.1">
    <property type="nucleotide sequence ID" value="NZ_BSDI01000027.1"/>
</dbReference>
<dbReference type="EMBL" id="BSDI01000027">
    <property type="protein sequence ID" value="GLH99725.1"/>
    <property type="molecule type" value="Genomic_DNA"/>
</dbReference>
<evidence type="ECO:0000313" key="2">
    <source>
        <dbReference type="EMBL" id="GLH99725.1"/>
    </source>
</evidence>
<dbReference type="InterPro" id="IPR001109">
    <property type="entry name" value="Hydrogenase_HupF/HypC"/>
</dbReference>
<dbReference type="InterPro" id="IPR019812">
    <property type="entry name" value="Hydgase_assmbl_chp_CS"/>
</dbReference>
<dbReference type="PANTHER" id="PTHR35177:SF2">
    <property type="entry name" value="HYDROGENASE MATURATION FACTOR HYBG"/>
    <property type="match status" value="1"/>
</dbReference>
<comment type="caution">
    <text evidence="2">The sequence shown here is derived from an EMBL/GenBank/DDBJ whole genome shotgun (WGS) entry which is preliminary data.</text>
</comment>
<name>A0ABQ5QZK4_9ACTN</name>
<dbReference type="Proteomes" id="UP001144280">
    <property type="component" value="Unassembled WGS sequence"/>
</dbReference>
<dbReference type="Pfam" id="PF01455">
    <property type="entry name" value="HupF_HypC"/>
    <property type="match status" value="1"/>
</dbReference>
<dbReference type="SUPFAM" id="SSF159127">
    <property type="entry name" value="HupF/HypC-like"/>
    <property type="match status" value="1"/>
</dbReference>
<evidence type="ECO:0000313" key="3">
    <source>
        <dbReference type="Proteomes" id="UP001144280"/>
    </source>
</evidence>
<sequence length="86" mass="9134">MCLGIPGRIVSVQAPDERPDLRTGVVDFDGVRREVCLIYAPEAGVGDYVVVHVGFAISQIDEQEAARTLAVIRASPDALATELGTP</sequence>
<organism evidence="2 3">
    <name type="scientific">Phytohabitans aurantiacus</name>
    <dbReference type="NCBI Taxonomy" id="3016789"/>
    <lineage>
        <taxon>Bacteria</taxon>
        <taxon>Bacillati</taxon>
        <taxon>Actinomycetota</taxon>
        <taxon>Actinomycetes</taxon>
        <taxon>Micromonosporales</taxon>
        <taxon>Micromonosporaceae</taxon>
    </lineage>
</organism>
<proteinExistence type="inferred from homology"/>
<accession>A0ABQ5QZK4</accession>
<dbReference type="NCBIfam" id="TIGR00074">
    <property type="entry name" value="hypC_hupF"/>
    <property type="match status" value="1"/>
</dbReference>
<dbReference type="Gene3D" id="2.30.30.140">
    <property type="match status" value="1"/>
</dbReference>
<comment type="similarity">
    <text evidence="1">Belongs to the HupF/HypC family.</text>
</comment>
<protein>
    <submittedName>
        <fullName evidence="2">Hydrogenase assembly protein HypC</fullName>
    </submittedName>
</protein>
<reference evidence="2" key="1">
    <citation type="submission" date="2022-12" db="EMBL/GenBank/DDBJ databases">
        <title>New Phytohabitans aurantiacus sp. RD004123 nov., an actinomycete isolated from soil.</title>
        <authorList>
            <person name="Triningsih D.W."/>
            <person name="Harunari E."/>
            <person name="Igarashi Y."/>
        </authorList>
    </citation>
    <scope>NUCLEOTIDE SEQUENCE</scope>
    <source>
        <strain evidence="2">RD004123</strain>
    </source>
</reference>
<dbReference type="PRINTS" id="PR00445">
    <property type="entry name" value="HUPFHYPC"/>
</dbReference>
<dbReference type="PROSITE" id="PS01097">
    <property type="entry name" value="HUPF_HYPC"/>
    <property type="match status" value="1"/>
</dbReference>
<evidence type="ECO:0000256" key="1">
    <source>
        <dbReference type="ARBA" id="ARBA00006018"/>
    </source>
</evidence>
<dbReference type="PANTHER" id="PTHR35177">
    <property type="entry name" value="HYDROGENASE MATURATION FACTOR HYBG"/>
    <property type="match status" value="1"/>
</dbReference>
<gene>
    <name evidence="2" type="ORF">Pa4123_50010</name>
</gene>
<keyword evidence="3" id="KW-1185">Reference proteome</keyword>